<name>A0ABS3AR95_9BACT</name>
<dbReference type="EMBL" id="JAFITR010000093">
    <property type="protein sequence ID" value="MBN4067248.1"/>
    <property type="molecule type" value="Genomic_DNA"/>
</dbReference>
<sequence>MQLFAYSQTNSLTSAHKAIKGQDYRCMECGEVLRARSGALLRAHFYHLTHNRLCRQSNKSATHIEVQHYFLQQLGKESCSLEKRFPSIQRIADVVWEKKKIVFEIQCSSITAEEVQQRIADYHSLGYCTIWILHTKRFNKERITAAERFLKHASLFYYTNITPHNQGSVYDQYDLVHKGKRYNRSVSFPITLSSPKSCLQEEKQLSLLPIFLQRRAESNDLFFEGDLIDSLFKIEETKSPLPSTLEAIFDIERNGSTRDQKGVLRRGARRVKRLYLLTLQILLERLCR</sequence>
<proteinExistence type="predicted"/>
<dbReference type="Proteomes" id="UP000722121">
    <property type="component" value="Unassembled WGS sequence"/>
</dbReference>
<keyword evidence="3" id="KW-1185">Reference proteome</keyword>
<dbReference type="Pfam" id="PF06054">
    <property type="entry name" value="CoiA_nuc"/>
    <property type="match status" value="1"/>
</dbReference>
<organism evidence="2 3">
    <name type="scientific">Simkania negevensis</name>
    <dbReference type="NCBI Taxonomy" id="83561"/>
    <lineage>
        <taxon>Bacteria</taxon>
        <taxon>Pseudomonadati</taxon>
        <taxon>Chlamydiota</taxon>
        <taxon>Chlamydiia</taxon>
        <taxon>Parachlamydiales</taxon>
        <taxon>Simkaniaceae</taxon>
        <taxon>Simkania</taxon>
    </lineage>
</organism>
<protein>
    <recommendedName>
        <fullName evidence="1">Competence protein CoiA nuclease-like domain-containing protein</fullName>
    </recommendedName>
</protein>
<gene>
    <name evidence="2" type="ORF">JYU14_04110</name>
</gene>
<evidence type="ECO:0000259" key="1">
    <source>
        <dbReference type="Pfam" id="PF06054"/>
    </source>
</evidence>
<accession>A0ABS3AR95</accession>
<feature type="domain" description="Competence protein CoiA nuclease-like" evidence="1">
    <location>
        <begin position="75"/>
        <end position="143"/>
    </location>
</feature>
<evidence type="ECO:0000313" key="3">
    <source>
        <dbReference type="Proteomes" id="UP000722121"/>
    </source>
</evidence>
<dbReference type="InterPro" id="IPR010330">
    <property type="entry name" value="CoiA_nuc"/>
</dbReference>
<comment type="caution">
    <text evidence="2">The sequence shown here is derived from an EMBL/GenBank/DDBJ whole genome shotgun (WGS) entry which is preliminary data.</text>
</comment>
<evidence type="ECO:0000313" key="2">
    <source>
        <dbReference type="EMBL" id="MBN4067248.1"/>
    </source>
</evidence>
<reference evidence="2 3" key="1">
    <citation type="submission" date="2021-02" db="EMBL/GenBank/DDBJ databases">
        <title>Activity-based single-cell genomes from oceanic crustal fluid captures similar information to metagenomic and metatranscriptomic surveys with orders of magnitude less sampling.</title>
        <authorList>
            <person name="D'Angelo T.S."/>
            <person name="Orcutt B.N."/>
        </authorList>
    </citation>
    <scope>NUCLEOTIDE SEQUENCE [LARGE SCALE GENOMIC DNA]</scope>
    <source>
        <strain evidence="2">AH-315-G07</strain>
    </source>
</reference>